<keyword evidence="8" id="KW-0732">Signal</keyword>
<sequence>MKKKIPYLIRTVSRNLLYAFAMQIICLSSLTANEISTQIKSIDKTFVDVEERKWMVGGFFKHLESKTAYYFVYPQKLNLDEHPIQISGGHRSVNDILVEIAQNAGLKFKQVNNSIYVGKAKPKDSSAPISIRIALATLTGRVLDDIGAPIPGATVQIEGTTSGTVTDVDGNFTLEVNEGDVVIISFLGYESQKITIGNQSTIEVTLTEDLSSLEEVVVVGYGTARRKDISGAVNTIDLEDSPLSLSPNTNPLQALRGNVPGVNVGAQRSPGTNPDILVRGQNSINGSNAPLIVVDGIIYLGDLADISPDDIASMDVLKDASSAAVYGSRAANGVIAITTKKGKTDKPVIRFNTSVGINQWPSPPNMMDTDRWTQKYVAQTPSIDSPDEIIFDDVTRTELFAQGVNTNWMDLISRNGFLQNYQLAVSGRSESVNYYLSGGYNHNEGTIIGDNYERISIRTKVDANITDWLEVGVDGTYNRNDYSDIGASVGNAYGISPFGYPYRWDQMPNNVASASGTLLERYPTGSSLPNPLWGTDGTIDDVDVRHFFRLATYGVLSVPKIEGLTYRFNFSINSYLEINDRFYYEDYYVGEQLEQPYIDRYTPSALSQRLPQANGYNNHTKRYSYVLDNIINYKKQIGNHYLDLTLVATRDFTHSKLNSSMGSDYSANGNTLLGVNGIHKATVQRVDLDIVERANIGYLGRLGYAFRDKYHLNATLRRDGASVFGQGNKWGNFPSLGVAWTASEEPFLKGSKVLDYLKLKASYGRNGNQGISPYGSLARVASGSDGGIRYEFGDAPSTILYGIAQSNLASPNLGWETTTSFNGGLQSEWLDNRLLFELDFYYSKTTDQIFQRQIPIMTGFGSIVSSLGQVNNRGVEVNLKSINISNEKFKWSSGLIFWQNRNKIVSLYGDDIDGDGSEDDDISNGLFIGKSLGAIYGYDFIGVVQEDDTEYIENVGAVPGDPKFQDISGPEGIPDGIITADYDRKILGYRKENFRLSLSNTFEYSNFSLYVMVTGIFGGGEDNFYLKENPRYNSFRDRFDTNEIDHDWWTPENKSNTYLRPDYVGTRYLGLQSRGFVRIQDVNLSYRVPRNILEKYRINSLELYSSIQNLHVFTDWFGGGDPEAGKRPDDSLYPVPRTFSMGLKVSF</sequence>
<dbReference type="Pfam" id="PF13715">
    <property type="entry name" value="CarbopepD_reg_2"/>
    <property type="match status" value="1"/>
</dbReference>
<evidence type="ECO:0000259" key="9">
    <source>
        <dbReference type="Pfam" id="PF07715"/>
    </source>
</evidence>
<dbReference type="InterPro" id="IPR008969">
    <property type="entry name" value="CarboxyPept-like_regulatory"/>
</dbReference>
<feature type="domain" description="TonB-dependent receptor plug" evidence="9">
    <location>
        <begin position="227"/>
        <end position="334"/>
    </location>
</feature>
<proteinExistence type="inferred from homology"/>
<dbReference type="SUPFAM" id="SSF49464">
    <property type="entry name" value="Carboxypeptidase regulatory domain-like"/>
    <property type="match status" value="1"/>
</dbReference>
<dbReference type="RefSeq" id="WP_112782098.1">
    <property type="nucleotide sequence ID" value="NZ_CP030041.1"/>
</dbReference>
<keyword evidence="11" id="KW-1185">Reference proteome</keyword>
<dbReference type="KEGG" id="est:DN752_00140"/>
<evidence type="ECO:0000256" key="6">
    <source>
        <dbReference type="ARBA" id="ARBA00023237"/>
    </source>
</evidence>
<gene>
    <name evidence="10" type="ORF">DN752_00140</name>
</gene>
<protein>
    <submittedName>
        <fullName evidence="10">SusC/RagA family TonB-linked outer membrane protein</fullName>
    </submittedName>
</protein>
<feature type="signal peptide" evidence="8">
    <location>
        <begin position="1"/>
        <end position="21"/>
    </location>
</feature>
<comment type="similarity">
    <text evidence="7">Belongs to the TonB-dependent receptor family.</text>
</comment>
<dbReference type="NCBIfam" id="TIGR04057">
    <property type="entry name" value="SusC_RagA_signa"/>
    <property type="match status" value="1"/>
</dbReference>
<evidence type="ECO:0000256" key="1">
    <source>
        <dbReference type="ARBA" id="ARBA00004571"/>
    </source>
</evidence>
<evidence type="ECO:0000313" key="11">
    <source>
        <dbReference type="Proteomes" id="UP000248688"/>
    </source>
</evidence>
<evidence type="ECO:0000256" key="8">
    <source>
        <dbReference type="SAM" id="SignalP"/>
    </source>
</evidence>
<evidence type="ECO:0000256" key="3">
    <source>
        <dbReference type="ARBA" id="ARBA00022452"/>
    </source>
</evidence>
<accession>A0A2Z4IDH9</accession>
<dbReference type="Gene3D" id="2.40.170.20">
    <property type="entry name" value="TonB-dependent receptor, beta-barrel domain"/>
    <property type="match status" value="1"/>
</dbReference>
<dbReference type="InterPro" id="IPR023997">
    <property type="entry name" value="TonB-dep_OMP_SusC/RagA_CS"/>
</dbReference>
<dbReference type="InterPro" id="IPR039426">
    <property type="entry name" value="TonB-dep_rcpt-like"/>
</dbReference>
<keyword evidence="4 7" id="KW-0812">Transmembrane</keyword>
<dbReference type="OrthoDB" id="9768177at2"/>
<dbReference type="InterPro" id="IPR012910">
    <property type="entry name" value="Plug_dom"/>
</dbReference>
<dbReference type="PROSITE" id="PS52016">
    <property type="entry name" value="TONB_DEPENDENT_REC_3"/>
    <property type="match status" value="1"/>
</dbReference>
<dbReference type="AlphaFoldDB" id="A0A2Z4IDH9"/>
<dbReference type="Gene3D" id="2.60.40.1120">
    <property type="entry name" value="Carboxypeptidase-like, regulatory domain"/>
    <property type="match status" value="1"/>
</dbReference>
<dbReference type="Proteomes" id="UP000248688">
    <property type="component" value="Chromosome"/>
</dbReference>
<comment type="subcellular location">
    <subcellularLocation>
        <location evidence="1 7">Cell outer membrane</location>
        <topology evidence="1 7">Multi-pass membrane protein</topology>
    </subcellularLocation>
</comment>
<reference evidence="10 11" key="1">
    <citation type="submission" date="2018-06" db="EMBL/GenBank/DDBJ databases">
        <title>Echinicola strongylocentroti sp. nov., isolated from a sea urchin Strongylocentrotus intermedius.</title>
        <authorList>
            <person name="Bae S.S."/>
        </authorList>
    </citation>
    <scope>NUCLEOTIDE SEQUENCE [LARGE SCALE GENOMIC DNA]</scope>
    <source>
        <strain evidence="10 11">MEBiC08714</strain>
    </source>
</reference>
<keyword evidence="3 7" id="KW-1134">Transmembrane beta strand</keyword>
<feature type="chain" id="PRO_5016321281" evidence="8">
    <location>
        <begin position="22"/>
        <end position="1147"/>
    </location>
</feature>
<keyword evidence="5 7" id="KW-0472">Membrane</keyword>
<dbReference type="InterPro" id="IPR037066">
    <property type="entry name" value="Plug_dom_sf"/>
</dbReference>
<dbReference type="EMBL" id="CP030041">
    <property type="protein sequence ID" value="AWW28676.1"/>
    <property type="molecule type" value="Genomic_DNA"/>
</dbReference>
<keyword evidence="2 7" id="KW-0813">Transport</keyword>
<dbReference type="Pfam" id="PF07715">
    <property type="entry name" value="Plug"/>
    <property type="match status" value="1"/>
</dbReference>
<evidence type="ECO:0000256" key="5">
    <source>
        <dbReference type="ARBA" id="ARBA00023136"/>
    </source>
</evidence>
<dbReference type="InterPro" id="IPR023996">
    <property type="entry name" value="TonB-dep_OMP_SusC/RagA"/>
</dbReference>
<dbReference type="NCBIfam" id="TIGR04056">
    <property type="entry name" value="OMP_RagA_SusC"/>
    <property type="match status" value="1"/>
</dbReference>
<organism evidence="10 11">
    <name type="scientific">Echinicola strongylocentroti</name>
    <dbReference type="NCBI Taxonomy" id="1795355"/>
    <lineage>
        <taxon>Bacteria</taxon>
        <taxon>Pseudomonadati</taxon>
        <taxon>Bacteroidota</taxon>
        <taxon>Cytophagia</taxon>
        <taxon>Cytophagales</taxon>
        <taxon>Cyclobacteriaceae</taxon>
        <taxon>Echinicola</taxon>
    </lineage>
</organism>
<keyword evidence="6 7" id="KW-0998">Cell outer membrane</keyword>
<dbReference type="Gene3D" id="2.170.130.10">
    <property type="entry name" value="TonB-dependent receptor, plug domain"/>
    <property type="match status" value="1"/>
</dbReference>
<evidence type="ECO:0000256" key="2">
    <source>
        <dbReference type="ARBA" id="ARBA00022448"/>
    </source>
</evidence>
<evidence type="ECO:0000256" key="4">
    <source>
        <dbReference type="ARBA" id="ARBA00022692"/>
    </source>
</evidence>
<evidence type="ECO:0000313" key="10">
    <source>
        <dbReference type="EMBL" id="AWW28676.1"/>
    </source>
</evidence>
<dbReference type="InterPro" id="IPR036942">
    <property type="entry name" value="Beta-barrel_TonB_sf"/>
</dbReference>
<evidence type="ECO:0000256" key="7">
    <source>
        <dbReference type="PROSITE-ProRule" id="PRU01360"/>
    </source>
</evidence>
<dbReference type="FunFam" id="2.60.40.1120:FF:000003">
    <property type="entry name" value="Outer membrane protein Omp121"/>
    <property type="match status" value="1"/>
</dbReference>
<name>A0A2Z4IDH9_9BACT</name>
<dbReference type="GO" id="GO:0009279">
    <property type="term" value="C:cell outer membrane"/>
    <property type="evidence" value="ECO:0007669"/>
    <property type="project" value="UniProtKB-SubCell"/>
</dbReference>
<dbReference type="SUPFAM" id="SSF56935">
    <property type="entry name" value="Porins"/>
    <property type="match status" value="1"/>
</dbReference>